<protein>
    <submittedName>
        <fullName evidence="2">Uncharacterized protein</fullName>
    </submittedName>
</protein>
<evidence type="ECO:0000313" key="2">
    <source>
        <dbReference type="EMBL" id="EQC28086.1"/>
    </source>
</evidence>
<keyword evidence="1" id="KW-0812">Transmembrane</keyword>
<dbReference type="OrthoDB" id="79579at2759"/>
<keyword evidence="1" id="KW-1133">Transmembrane helix</keyword>
<keyword evidence="1" id="KW-0472">Membrane</keyword>
<organism evidence="2 3">
    <name type="scientific">Saprolegnia diclina (strain VS20)</name>
    <dbReference type="NCBI Taxonomy" id="1156394"/>
    <lineage>
        <taxon>Eukaryota</taxon>
        <taxon>Sar</taxon>
        <taxon>Stramenopiles</taxon>
        <taxon>Oomycota</taxon>
        <taxon>Saprolegniomycetes</taxon>
        <taxon>Saprolegniales</taxon>
        <taxon>Saprolegniaceae</taxon>
        <taxon>Saprolegnia</taxon>
    </lineage>
</organism>
<feature type="transmembrane region" description="Helical" evidence="1">
    <location>
        <begin position="395"/>
        <end position="418"/>
    </location>
</feature>
<dbReference type="VEuPathDB" id="FungiDB:SDRG_14179"/>
<accession>T0Q0N1</accession>
<reference evidence="2 3" key="1">
    <citation type="submission" date="2012-04" db="EMBL/GenBank/DDBJ databases">
        <title>The Genome Sequence of Saprolegnia declina VS20.</title>
        <authorList>
            <consortium name="The Broad Institute Genome Sequencing Platform"/>
            <person name="Russ C."/>
            <person name="Nusbaum C."/>
            <person name="Tyler B."/>
            <person name="van West P."/>
            <person name="Dieguez-Uribeondo J."/>
            <person name="de Bruijn I."/>
            <person name="Tripathy S."/>
            <person name="Jiang R."/>
            <person name="Young S.K."/>
            <person name="Zeng Q."/>
            <person name="Gargeya S."/>
            <person name="Fitzgerald M."/>
            <person name="Haas B."/>
            <person name="Abouelleil A."/>
            <person name="Alvarado L."/>
            <person name="Arachchi H.M."/>
            <person name="Berlin A."/>
            <person name="Chapman S.B."/>
            <person name="Goldberg J."/>
            <person name="Griggs A."/>
            <person name="Gujja S."/>
            <person name="Hansen M."/>
            <person name="Howarth C."/>
            <person name="Imamovic A."/>
            <person name="Larimer J."/>
            <person name="McCowen C."/>
            <person name="Montmayeur A."/>
            <person name="Murphy C."/>
            <person name="Neiman D."/>
            <person name="Pearson M."/>
            <person name="Priest M."/>
            <person name="Roberts A."/>
            <person name="Saif S."/>
            <person name="Shea T."/>
            <person name="Sisk P."/>
            <person name="Sykes S."/>
            <person name="Wortman J."/>
            <person name="Nusbaum C."/>
            <person name="Birren B."/>
        </authorList>
    </citation>
    <scope>NUCLEOTIDE SEQUENCE [LARGE SCALE GENOMIC DNA]</scope>
    <source>
        <strain evidence="2 3">VS20</strain>
    </source>
</reference>
<dbReference type="EMBL" id="JH767199">
    <property type="protein sequence ID" value="EQC28086.1"/>
    <property type="molecule type" value="Genomic_DNA"/>
</dbReference>
<name>T0Q0N1_SAPDV</name>
<evidence type="ECO:0000256" key="1">
    <source>
        <dbReference type="SAM" id="Phobius"/>
    </source>
</evidence>
<dbReference type="OMA" id="IFRLCQP"/>
<sequence>MIHLLPTAFIFGRSRSSGRSVVHHRVCWSASPMLVSLFMLLNLVAMPMKAYISEAFPWTSLAPMPSFASFSSFNATTLVDLQARYNSATLPKGAANFADGNNGAQVLRQLLPRGPSIPQARCTSDFLVGKPGSIYYGSYTRDLLCAFAAANDTTVHSDPWDRRGSCMTTSAPGLVLGYHCIWLTAGDALHLSSPPPGVYTLTFAMAIAPYPHWYWTKFVYRVGTTVGIGLLLWRRYYKHCVALQRQLARLGHAHELRSGEYSYVISIGDPTAVVLTNPWVALAFFVDVWASFDTLSFAVLRGSQNEDAIELLVAFLYLSRAVWLAYFGLSVMSAGLKHWRKEHVFGEVDPTLVAIAVTIYGPLLTYFMGNSAWLLQVYWYLEECMVPTSAHGHELVVLLPCLIYTLSLTMAPLLFGLVKAIAVRWHDATESDERYSSLRFTTAKTRAIVAIFRLCQPQVAVSVLKLGGTIYALFDAAPRYKANPTISYVGTDCFVYCYRNGELEMRLRLSLLEALDVHASAKSERAAVDTREVSPFTMHELVLPMGIQRPGERKIKVSPTPARSVRLRRPREPSVWCL</sequence>
<feature type="transmembrane region" description="Helical" evidence="1">
    <location>
        <begin position="352"/>
        <end position="375"/>
    </location>
</feature>
<dbReference type="Proteomes" id="UP000030762">
    <property type="component" value="Unassembled WGS sequence"/>
</dbReference>
<dbReference type="InParanoid" id="T0Q0N1"/>
<dbReference type="GeneID" id="19954906"/>
<gene>
    <name evidence="2" type="ORF">SDRG_14179</name>
</gene>
<keyword evidence="3" id="KW-1185">Reference proteome</keyword>
<feature type="transmembrane region" description="Helical" evidence="1">
    <location>
        <begin position="312"/>
        <end position="331"/>
    </location>
</feature>
<dbReference type="AlphaFoldDB" id="T0Q0N1"/>
<dbReference type="RefSeq" id="XP_008618511.1">
    <property type="nucleotide sequence ID" value="XM_008620289.1"/>
</dbReference>
<proteinExistence type="predicted"/>
<evidence type="ECO:0000313" key="3">
    <source>
        <dbReference type="Proteomes" id="UP000030762"/>
    </source>
</evidence>